<evidence type="ECO:0000313" key="8">
    <source>
        <dbReference type="Proteomes" id="UP001296104"/>
    </source>
</evidence>
<dbReference type="Proteomes" id="UP001296104">
    <property type="component" value="Unassembled WGS sequence"/>
</dbReference>
<evidence type="ECO:0000256" key="3">
    <source>
        <dbReference type="ARBA" id="ARBA00022833"/>
    </source>
</evidence>
<keyword evidence="3" id="KW-0862">Zinc</keyword>
<protein>
    <submittedName>
        <fullName evidence="7">ZZ-type zinc finger-containing</fullName>
    </submittedName>
</protein>
<dbReference type="SMART" id="SM00291">
    <property type="entry name" value="ZnF_ZZ"/>
    <property type="match status" value="4"/>
</dbReference>
<dbReference type="Pfam" id="PF16158">
    <property type="entry name" value="N_BRCA1_IG"/>
    <property type="match status" value="1"/>
</dbReference>
<dbReference type="EMBL" id="CAVMBE010000015">
    <property type="protein sequence ID" value="CAK3949349.1"/>
    <property type="molecule type" value="Genomic_DNA"/>
</dbReference>
<reference evidence="7" key="1">
    <citation type="submission" date="2023-11" db="EMBL/GenBank/DDBJ databases">
        <authorList>
            <person name="Alioto T."/>
            <person name="Alioto T."/>
            <person name="Gomez Garrido J."/>
        </authorList>
    </citation>
    <scope>NUCLEOTIDE SEQUENCE</scope>
</reference>
<feature type="compositionally biased region" description="Basic and acidic residues" evidence="5">
    <location>
        <begin position="863"/>
        <end position="904"/>
    </location>
</feature>
<dbReference type="CDD" id="cd02340">
    <property type="entry name" value="ZZ_NBR1_like"/>
    <property type="match status" value="2"/>
</dbReference>
<dbReference type="PANTHER" id="PTHR20930">
    <property type="entry name" value="OVARIAN CARCINOMA ANTIGEN CA125-RELATED"/>
    <property type="match status" value="1"/>
</dbReference>
<keyword evidence="4" id="KW-0175">Coiled coil</keyword>
<dbReference type="CDD" id="cd14947">
    <property type="entry name" value="NBR1_like"/>
    <property type="match status" value="1"/>
</dbReference>
<evidence type="ECO:0000313" key="7">
    <source>
        <dbReference type="EMBL" id="CAK3949349.1"/>
    </source>
</evidence>
<feature type="coiled-coil region" evidence="4">
    <location>
        <begin position="784"/>
        <end position="811"/>
    </location>
</feature>
<evidence type="ECO:0000256" key="1">
    <source>
        <dbReference type="ARBA" id="ARBA00022723"/>
    </source>
</evidence>
<evidence type="ECO:0000256" key="2">
    <source>
        <dbReference type="ARBA" id="ARBA00022771"/>
    </source>
</evidence>
<feature type="region of interest" description="Disordered" evidence="5">
    <location>
        <begin position="730"/>
        <end position="778"/>
    </location>
</feature>
<accession>A0AAI8YWG8</accession>
<organism evidence="7 8">
    <name type="scientific">Lecanosticta acicola</name>
    <dbReference type="NCBI Taxonomy" id="111012"/>
    <lineage>
        <taxon>Eukaryota</taxon>
        <taxon>Fungi</taxon>
        <taxon>Dikarya</taxon>
        <taxon>Ascomycota</taxon>
        <taxon>Pezizomycotina</taxon>
        <taxon>Dothideomycetes</taxon>
        <taxon>Dothideomycetidae</taxon>
        <taxon>Mycosphaerellales</taxon>
        <taxon>Mycosphaerellaceae</taxon>
        <taxon>Lecanosticta</taxon>
    </lineage>
</organism>
<dbReference type="InterPro" id="IPR000433">
    <property type="entry name" value="Znf_ZZ"/>
</dbReference>
<dbReference type="Pfam" id="PF00569">
    <property type="entry name" value="ZZ"/>
    <property type="match status" value="3"/>
</dbReference>
<dbReference type="InterPro" id="IPR032350">
    <property type="entry name" value="Nbr1_FW"/>
</dbReference>
<sequence length="1024" mass="113326">MAAPGSSNTPVTQDTPITIKISVNDSLKKLKLPLRDLGAATLLPKLRQVLDIKSDQHVVLERYSDSAGGYIALSEANAQAFKTLIRAAKAKLKLRLKATVSPVEVSDPAENNKEVQMEETKIPAANLSRDSIAFDRRSVGSGIFQFREARASRQTLVNDEAPVPQPFTADRSSFFDKLAPASAQPQPSLAFRPREPVLPAVCRTAAWSVYCNACDKAMANEHYHCSICDDGDFDLCQECVSGGKLCPGTGHWLIKRFIKDGQVITSTTERISPRKVKSIPSLIKQEPEAEKEMPGAFTDETKTLAEEPRVPTRTCNSCVIVLPEREFVTCTSCDDFDLCIKCHTADAHGHHPAHGFKPATEETVLPLSAETKLAPGRNVRHNAICDGCDKKIYGVRHKCLNCPDWDYCNACIKNARNTHPRHRFAALYQPIADQGPSMVRHFGIYCDGPLCGNKTDQSYIQGVRYKCTICHDTDFCASCEALPSHHHNRTHPLIKLKTPVRNVNVSTENEDLRGNVRVMGDRRQASVAPSLQSVATETTPVQQANAATQVHTVAEFTPTEVKKEETQTAAAPAIPAAVLNAHFVCDTIPDGMVVQPEYRFTQIWTLKNPGPHAWPAGCSVRYVGGDNMLNVDNSHPVPVTAIADATESNVVGREVQVGEEVAFKLILKAPAREGKAISYWRLKAADGTPFGHRLWCDIEIKKAEQPASEPTPLQLQEQQLAMQRLRMQQMQMARQAAQQKEREQQARQQAMMQQHFMRQTPQQSRPQPRTIPSEQPPAYDVNLAARLAQQKQRREQMAAQLNAQRQQLLAQVEAFAPSREAEDLPRFAYPSGTKFDNMHEKEHRDALKQRVAALKANILKTREEREKLAEDFNKQRAADAEKKGSDDIEKVKKIVEEVAKQTDAEKEDPEESLEGSEMVFPKLDKESPSSSTYHSATSSSAKGKAAYVENEDGEVERSATPIAAQAPVPAPMSPTEVGDDFVDLDDELEVLSANGEESDDDGFLTDEEYDILDASDSETVASRH</sequence>
<gene>
    <name evidence="7" type="ORF">LECACI_7A003240</name>
</gene>
<feature type="compositionally biased region" description="Acidic residues" evidence="5">
    <location>
        <begin position="905"/>
        <end position="914"/>
    </location>
</feature>
<feature type="compositionally biased region" description="Low complexity" evidence="5">
    <location>
        <begin position="746"/>
        <end position="773"/>
    </location>
</feature>
<dbReference type="CDD" id="cd02249">
    <property type="entry name" value="ZZ"/>
    <property type="match status" value="1"/>
</dbReference>
<dbReference type="Gene3D" id="3.30.60.90">
    <property type="match status" value="4"/>
</dbReference>
<comment type="caution">
    <text evidence="7">The sequence shown here is derived from an EMBL/GenBank/DDBJ whole genome shotgun (WGS) entry which is preliminary data.</text>
</comment>
<dbReference type="SUPFAM" id="SSF57850">
    <property type="entry name" value="RING/U-box"/>
    <property type="match status" value="4"/>
</dbReference>
<feature type="domain" description="ZZ-type" evidence="6">
    <location>
        <begin position="309"/>
        <end position="353"/>
    </location>
</feature>
<feature type="domain" description="ZZ-type" evidence="6">
    <location>
        <begin position="379"/>
        <end position="424"/>
    </location>
</feature>
<feature type="compositionally biased region" description="Low complexity" evidence="5">
    <location>
        <begin position="928"/>
        <end position="946"/>
    </location>
</feature>
<keyword evidence="2" id="KW-0863">Zinc-finger</keyword>
<evidence type="ECO:0000256" key="4">
    <source>
        <dbReference type="SAM" id="Coils"/>
    </source>
</evidence>
<dbReference type="Gene3D" id="2.60.40.10">
    <property type="entry name" value="Immunoglobulins"/>
    <property type="match status" value="1"/>
</dbReference>
<feature type="domain" description="ZZ-type" evidence="6">
    <location>
        <begin position="205"/>
        <end position="251"/>
    </location>
</feature>
<evidence type="ECO:0000259" key="6">
    <source>
        <dbReference type="SMART" id="SM00291"/>
    </source>
</evidence>
<proteinExistence type="predicted"/>
<evidence type="ECO:0000256" key="5">
    <source>
        <dbReference type="SAM" id="MobiDB-lite"/>
    </source>
</evidence>
<name>A0AAI8YWG8_9PEZI</name>
<feature type="region of interest" description="Disordered" evidence="5">
    <location>
        <begin position="863"/>
        <end position="980"/>
    </location>
</feature>
<keyword evidence="8" id="KW-1185">Reference proteome</keyword>
<dbReference type="InterPro" id="IPR013783">
    <property type="entry name" value="Ig-like_fold"/>
</dbReference>
<dbReference type="InterPro" id="IPR043145">
    <property type="entry name" value="Znf_ZZ_sf"/>
</dbReference>
<dbReference type="PANTHER" id="PTHR20930:SF0">
    <property type="entry name" value="PROTEIN ILRUN"/>
    <property type="match status" value="1"/>
</dbReference>
<dbReference type="AlphaFoldDB" id="A0AAI8YWG8"/>
<feature type="domain" description="ZZ-type" evidence="6">
    <location>
        <begin position="440"/>
        <end position="492"/>
    </location>
</feature>
<keyword evidence="1" id="KW-0479">Metal-binding</keyword>
<dbReference type="GO" id="GO:0008270">
    <property type="term" value="F:zinc ion binding"/>
    <property type="evidence" value="ECO:0007669"/>
    <property type="project" value="UniProtKB-KW"/>
</dbReference>